<gene>
    <name evidence="1" type="ORF">QLQ22_14445</name>
</gene>
<name>A0ACD4R639_9BACI</name>
<sequence>METRQELTYEFLSNYRKLNKMTRTNLNELLETYLPFNEFMVLRLIREQSHQNVSQIAERLSVSSSHITSVSEKLIKKGYLNRMRAEEDRRVVYLKLTEAGEKVTTEVEATITEYFHHKLESVTDEEIIVFNRLLTKLLDEQ</sequence>
<evidence type="ECO:0000313" key="1">
    <source>
        <dbReference type="EMBL" id="WHZ55914.1"/>
    </source>
</evidence>
<accession>A0ACD4R639</accession>
<dbReference type="Proteomes" id="UP001226091">
    <property type="component" value="Chromosome"/>
</dbReference>
<evidence type="ECO:0000313" key="2">
    <source>
        <dbReference type="Proteomes" id="UP001226091"/>
    </source>
</evidence>
<keyword evidence="2" id="KW-1185">Reference proteome</keyword>
<dbReference type="EMBL" id="CP126116">
    <property type="protein sequence ID" value="WHZ55914.1"/>
    <property type="molecule type" value="Genomic_DNA"/>
</dbReference>
<proteinExistence type="predicted"/>
<reference evidence="2" key="1">
    <citation type="journal article" date="2025" name="Aquaculture">
        <title>Assessment of the bioflocculant production and safety properties of Metabacillus hrfriensis sp. nov. based on phenotypic and whole-genome sequencing analysis.</title>
        <authorList>
            <person name="Zhang R."/>
            <person name="Zhao Z."/>
            <person name="Luo L."/>
            <person name="Wang S."/>
            <person name="Guo K."/>
            <person name="Xu W."/>
        </authorList>
    </citation>
    <scope>NUCLEOTIDE SEQUENCE [LARGE SCALE GENOMIC DNA]</scope>
    <source>
        <strain evidence="2">CT-WN-B3</strain>
    </source>
</reference>
<organism evidence="1 2">
    <name type="scientific">Metabacillus hrfriensis</name>
    <dbReference type="NCBI Taxonomy" id="3048891"/>
    <lineage>
        <taxon>Bacteria</taxon>
        <taxon>Bacillati</taxon>
        <taxon>Bacillota</taxon>
        <taxon>Bacilli</taxon>
        <taxon>Bacillales</taxon>
        <taxon>Bacillaceae</taxon>
        <taxon>Metabacillus</taxon>
    </lineage>
</organism>
<protein>
    <submittedName>
        <fullName evidence="1">MarR family transcriptional regulator</fullName>
    </submittedName>
</protein>